<keyword evidence="3" id="KW-1185">Reference proteome</keyword>
<dbReference type="InterPro" id="IPR053143">
    <property type="entry name" value="Arylsulfate_ST"/>
</dbReference>
<dbReference type="RefSeq" id="WP_096892345.1">
    <property type="nucleotide sequence ID" value="NZ_BAOS01000001.1"/>
</dbReference>
<feature type="signal peptide" evidence="1">
    <location>
        <begin position="1"/>
        <end position="21"/>
    </location>
</feature>
<comment type="caution">
    <text evidence="2">The sequence shown here is derived from an EMBL/GenBank/DDBJ whole genome shotgun (WGS) entry which is preliminary data.</text>
</comment>
<gene>
    <name evidence="2" type="ORF">SCALIN_C01_0138</name>
</gene>
<dbReference type="AlphaFoldDB" id="A0A286TTK3"/>
<dbReference type="Pfam" id="PF05935">
    <property type="entry name" value="Arylsulfotrans"/>
    <property type="match status" value="1"/>
</dbReference>
<sequence length="553" mass="61966">MKRLLMILSVFFLVMGSHTLAARESSGSEIFWCGDDDIPIVAELPPVNGEIPLAQLLHGFLAGDVQAGWLGVLSILMNSINNFDNRNGDEGVTIYNPEMSWYGYTLLSAPHITPEGENHSILIDMQGNIINEWPLYGFPAKMLPNGNVMGGIKGGDPDSQDLTELVQMDWCGNQVWSWTGFGGEGGARWHHDYQREGNPVGYFSPYQLPLLQDGKTLILAHYFPTLAETCPDPINDRNNCISEMELQDDVIYEVDWEGNIIWQWHAYEHYHQMGFDESAREAIRTIHAPTGGCDITKTDWQHTNAISYLGPNIWYLKMGDERFHPDNIIWDGRSSNITAIIARHDHPLGDWQSGDIVWKIGPDFSPGKDEHKLGQIIGQHMAHMIPINLPGGGNILLFDNGGYAGFGSLLPGLPPHFPNKLRDYSRVIEFDPRTFEIVWKYENKNPLDGERKFFSSFISGAQRLPNSNTLITEGVRGRVFEVTPQGEIVWEFISPFGAVPVDGCTNANSQALLPLASPIESQEQGSANTVYPVYRAYRVPPWWLPENLDCTGQ</sequence>
<dbReference type="OrthoDB" id="264813at2"/>
<accession>A0A286TTK3</accession>
<evidence type="ECO:0000313" key="2">
    <source>
        <dbReference type="EMBL" id="GAX59207.1"/>
    </source>
</evidence>
<name>A0A286TTK3_9BACT</name>
<dbReference type="EMBL" id="BAOS01000001">
    <property type="protein sequence ID" value="GAX59207.1"/>
    <property type="molecule type" value="Genomic_DNA"/>
</dbReference>
<reference evidence="3" key="1">
    <citation type="journal article" date="2017" name="Environ. Microbiol. Rep.">
        <title>Genetic Diversity of Marine Anaerobic Ammonium-Oxidizing Bacteria as Revealed by Genomic and Proteomic Analyses of 'Candidatus Scalindua japonica'.</title>
        <authorList>
            <person name="Oshiki M."/>
            <person name="Mizuto K."/>
            <person name="Kimura Z."/>
            <person name="Kindaichi T."/>
            <person name="Satoh H."/>
            <person name="Okabe S."/>
        </authorList>
    </citation>
    <scope>NUCLEOTIDE SEQUENCE [LARGE SCALE GENOMIC DNA]</scope>
    <source>
        <strain evidence="3">husup-a2</strain>
    </source>
</reference>
<evidence type="ECO:0000313" key="3">
    <source>
        <dbReference type="Proteomes" id="UP000218542"/>
    </source>
</evidence>
<dbReference type="GO" id="GO:0004062">
    <property type="term" value="F:aryl sulfotransferase activity"/>
    <property type="evidence" value="ECO:0007669"/>
    <property type="project" value="InterPro"/>
</dbReference>
<feature type="chain" id="PRO_5013375622" description="Thioredoxin" evidence="1">
    <location>
        <begin position="22"/>
        <end position="553"/>
    </location>
</feature>
<evidence type="ECO:0008006" key="4">
    <source>
        <dbReference type="Google" id="ProtNLM"/>
    </source>
</evidence>
<evidence type="ECO:0000256" key="1">
    <source>
        <dbReference type="SAM" id="SignalP"/>
    </source>
</evidence>
<dbReference type="InterPro" id="IPR010262">
    <property type="entry name" value="Arylsulfotransferase_bact"/>
</dbReference>
<dbReference type="PANTHER" id="PTHR35340:SF5">
    <property type="entry name" value="ASST-DOMAIN-CONTAINING PROTEIN"/>
    <property type="match status" value="1"/>
</dbReference>
<organism evidence="2 3">
    <name type="scientific">Candidatus Scalindua japonica</name>
    <dbReference type="NCBI Taxonomy" id="1284222"/>
    <lineage>
        <taxon>Bacteria</taxon>
        <taxon>Pseudomonadati</taxon>
        <taxon>Planctomycetota</taxon>
        <taxon>Candidatus Brocadiia</taxon>
        <taxon>Candidatus Brocadiales</taxon>
        <taxon>Candidatus Scalinduaceae</taxon>
        <taxon>Candidatus Scalindua</taxon>
    </lineage>
</organism>
<dbReference type="Proteomes" id="UP000218542">
    <property type="component" value="Unassembled WGS sequence"/>
</dbReference>
<dbReference type="PANTHER" id="PTHR35340">
    <property type="entry name" value="PQQ ENZYME REPEAT PROTEIN-RELATED"/>
    <property type="match status" value="1"/>
</dbReference>
<keyword evidence="1" id="KW-0732">Signal</keyword>
<protein>
    <recommendedName>
        <fullName evidence="4">Thioredoxin</fullName>
    </recommendedName>
</protein>
<proteinExistence type="predicted"/>